<keyword evidence="1" id="KW-0732">Signal</keyword>
<gene>
    <name evidence="2" type="ORF">M9Y10_021316</name>
</gene>
<dbReference type="Proteomes" id="UP001470230">
    <property type="component" value="Unassembled WGS sequence"/>
</dbReference>
<sequence length="754" mass="85974">MLNLTIFSLSLASTYSISPFLSSHRITIQNSNLNHYFCSILILNPIQIYVGKSSFSHGFGSLLKLNKGSYEGLSYNSFDQKISEGGQNTLITFVECRFKIIYEDKNSGSFIQIYSQATFYMTNCIFDSCKTLSDFLNLDVKATTMSHICCSNLGSIGQNTGKDIFAKFSIKDDSFIKFIYSTFVGESQQDMQSKDLIHINGRSFCKFQCLNFSDLKVRGSFEDNTVYSLRLESIRCLSFYMNTLCNITASSTLFLSVKEPVSISYYVGYSNFIGNQFNQYCIYFDMAQNSKAYLDNCVFQRNTNKDLLHCQGGETESITVHECYFDVYVELTNCFLNSGSIVNTNAKLNDLIHFATDNMCQGDPDVNASVCRNGECPDNRGCDAGKFQFLPGDPSYEIKHDPNMDPPIPTPSSNFTYSIMFSESSYFTLSGKFSNSALFTNSYTFSISTYFSDSNDFSKTDEFTKTDLFSNSADFSETDYFSNSADFTKTVGFSKTLFFSDSADFTKTSVFSETDYFSHSADFSKTIGFTKSYYFSSSIDFSKSENFSKSDLFTKSKLFSETQKFSTSELFTKSFEFTNSNNLNRSLHFTKSYAFSSSVYFTNSEEYSRSKYFSSSINFTSSYEYTKSSDFTSSFYFSNTDEYTKSSYFSFSFFFTNSNEYTRSNYFSYSLYFSNSGQFTISLIFSKSNIFSNSDEIINIIPIKSSFSNSFVFSFSDNFKYTQTHQKMRKCIISKKAIFSLILKLKKTKNFLLE</sequence>
<dbReference type="EMBL" id="JAPFFF010000031">
    <property type="protein sequence ID" value="KAK8845134.1"/>
    <property type="molecule type" value="Genomic_DNA"/>
</dbReference>
<feature type="signal peptide" evidence="1">
    <location>
        <begin position="1"/>
        <end position="16"/>
    </location>
</feature>
<comment type="caution">
    <text evidence="2">The sequence shown here is derived from an EMBL/GenBank/DDBJ whole genome shotgun (WGS) entry which is preliminary data.</text>
</comment>
<evidence type="ECO:0000256" key="1">
    <source>
        <dbReference type="SAM" id="SignalP"/>
    </source>
</evidence>
<proteinExistence type="predicted"/>
<keyword evidence="3" id="KW-1185">Reference proteome</keyword>
<feature type="chain" id="PRO_5046695219" evidence="1">
    <location>
        <begin position="17"/>
        <end position="754"/>
    </location>
</feature>
<name>A0ABR2HDP5_9EUKA</name>
<accession>A0ABR2HDP5</accession>
<evidence type="ECO:0000313" key="2">
    <source>
        <dbReference type="EMBL" id="KAK8845134.1"/>
    </source>
</evidence>
<evidence type="ECO:0000313" key="3">
    <source>
        <dbReference type="Proteomes" id="UP001470230"/>
    </source>
</evidence>
<reference evidence="2 3" key="1">
    <citation type="submission" date="2024-04" db="EMBL/GenBank/DDBJ databases">
        <title>Tritrichomonas musculus Genome.</title>
        <authorList>
            <person name="Alves-Ferreira E."/>
            <person name="Grigg M."/>
            <person name="Lorenzi H."/>
            <person name="Galac M."/>
        </authorList>
    </citation>
    <scope>NUCLEOTIDE SEQUENCE [LARGE SCALE GENOMIC DNA]</scope>
    <source>
        <strain evidence="2 3">EAF2021</strain>
    </source>
</reference>
<organism evidence="2 3">
    <name type="scientific">Tritrichomonas musculus</name>
    <dbReference type="NCBI Taxonomy" id="1915356"/>
    <lineage>
        <taxon>Eukaryota</taxon>
        <taxon>Metamonada</taxon>
        <taxon>Parabasalia</taxon>
        <taxon>Tritrichomonadida</taxon>
        <taxon>Tritrichomonadidae</taxon>
        <taxon>Tritrichomonas</taxon>
    </lineage>
</organism>
<protein>
    <submittedName>
        <fullName evidence="2">Uncharacterized protein</fullName>
    </submittedName>
</protein>